<feature type="domain" description="DUF7892" evidence="3">
    <location>
        <begin position="880"/>
        <end position="1047"/>
    </location>
</feature>
<dbReference type="Pfam" id="PF25422">
    <property type="entry name" value="DUF7892"/>
    <property type="match status" value="1"/>
</dbReference>
<accession>V5I4J6</accession>
<evidence type="ECO:0000313" key="4">
    <source>
        <dbReference type="EMBL" id="GAD98520.1"/>
    </source>
</evidence>
<feature type="coiled-coil region" evidence="1">
    <location>
        <begin position="521"/>
        <end position="561"/>
    </location>
</feature>
<organism evidence="4 5">
    <name type="scientific">Byssochlamys spectabilis (strain No. 5 / NBRC 109023)</name>
    <name type="common">Paecilomyces variotii</name>
    <dbReference type="NCBI Taxonomy" id="1356009"/>
    <lineage>
        <taxon>Eukaryota</taxon>
        <taxon>Fungi</taxon>
        <taxon>Dikarya</taxon>
        <taxon>Ascomycota</taxon>
        <taxon>Pezizomycotina</taxon>
        <taxon>Eurotiomycetes</taxon>
        <taxon>Eurotiomycetidae</taxon>
        <taxon>Eurotiales</taxon>
        <taxon>Thermoascaceae</taxon>
        <taxon>Paecilomyces</taxon>
    </lineage>
</organism>
<dbReference type="InterPro" id="IPR036249">
    <property type="entry name" value="Thioredoxin-like_sf"/>
</dbReference>
<comment type="caution">
    <text evidence="4">The sequence shown here is derived from an EMBL/GenBank/DDBJ whole genome shotgun (WGS) entry which is preliminary data.</text>
</comment>
<feature type="compositionally biased region" description="Basic and acidic residues" evidence="2">
    <location>
        <begin position="1135"/>
        <end position="1153"/>
    </location>
</feature>
<feature type="region of interest" description="Disordered" evidence="2">
    <location>
        <begin position="1"/>
        <end position="114"/>
    </location>
</feature>
<evidence type="ECO:0000256" key="1">
    <source>
        <dbReference type="SAM" id="Coils"/>
    </source>
</evidence>
<feature type="compositionally biased region" description="Basic and acidic residues" evidence="2">
    <location>
        <begin position="1245"/>
        <end position="1261"/>
    </location>
</feature>
<evidence type="ECO:0000259" key="3">
    <source>
        <dbReference type="Pfam" id="PF25422"/>
    </source>
</evidence>
<dbReference type="CDD" id="cd09917">
    <property type="entry name" value="F-box_SF"/>
    <property type="match status" value="1"/>
</dbReference>
<dbReference type="HOGENOM" id="CLU_003437_0_0_1"/>
<feature type="compositionally biased region" description="Basic and acidic residues" evidence="2">
    <location>
        <begin position="1420"/>
        <end position="1448"/>
    </location>
</feature>
<dbReference type="Proteomes" id="UP000018001">
    <property type="component" value="Unassembled WGS sequence"/>
</dbReference>
<proteinExistence type="predicted"/>
<feature type="compositionally biased region" description="Basic and acidic residues" evidence="2">
    <location>
        <begin position="456"/>
        <end position="469"/>
    </location>
</feature>
<dbReference type="Gene3D" id="3.40.30.10">
    <property type="entry name" value="Glutaredoxin"/>
    <property type="match status" value="1"/>
</dbReference>
<dbReference type="SUPFAM" id="SSF52833">
    <property type="entry name" value="Thioredoxin-like"/>
    <property type="match status" value="1"/>
</dbReference>
<feature type="compositionally biased region" description="Low complexity" evidence="2">
    <location>
        <begin position="844"/>
        <end position="856"/>
    </location>
</feature>
<feature type="non-terminal residue" evidence="4">
    <location>
        <position position="1769"/>
    </location>
</feature>
<name>V5I4J6_BYSSN</name>
<gene>
    <name evidence="4" type="ORF">PVAR5_7214</name>
</gene>
<evidence type="ECO:0000256" key="2">
    <source>
        <dbReference type="SAM" id="MobiDB-lite"/>
    </source>
</evidence>
<feature type="region of interest" description="Disordered" evidence="2">
    <location>
        <begin position="844"/>
        <end position="869"/>
    </location>
</feature>
<feature type="compositionally biased region" description="Acidic residues" evidence="2">
    <location>
        <begin position="1321"/>
        <end position="1332"/>
    </location>
</feature>
<dbReference type="EMBL" id="BAUL01000249">
    <property type="protein sequence ID" value="GAD98520.1"/>
    <property type="molecule type" value="Genomic_DNA"/>
</dbReference>
<feature type="compositionally biased region" description="Polar residues" evidence="2">
    <location>
        <begin position="1"/>
        <end position="17"/>
    </location>
</feature>
<keyword evidence="5" id="KW-1185">Reference proteome</keyword>
<dbReference type="InParanoid" id="V5I4J6"/>
<keyword evidence="1" id="KW-0175">Coiled coil</keyword>
<evidence type="ECO:0000313" key="5">
    <source>
        <dbReference type="Proteomes" id="UP000018001"/>
    </source>
</evidence>
<dbReference type="eggNOG" id="ENOG502RPXF">
    <property type="taxonomic scope" value="Eukaryota"/>
</dbReference>
<dbReference type="OrthoDB" id="2322499at2759"/>
<protein>
    <recommendedName>
        <fullName evidence="3">DUF7892 domain-containing protein</fullName>
    </recommendedName>
</protein>
<feature type="compositionally biased region" description="Polar residues" evidence="2">
    <location>
        <begin position="393"/>
        <end position="426"/>
    </location>
</feature>
<reference evidence="5" key="1">
    <citation type="journal article" date="2014" name="Genome Announc.">
        <title>Draft genome sequence of the formaldehyde-resistant fungus Byssochlamys spectabilis No. 5 (anamorph Paecilomyces variotii No. 5) (NBRC109023).</title>
        <authorList>
            <person name="Oka T."/>
            <person name="Ekino K."/>
            <person name="Fukuda K."/>
            <person name="Nomura Y."/>
        </authorList>
    </citation>
    <scope>NUCLEOTIDE SEQUENCE [LARGE SCALE GENOMIC DNA]</scope>
    <source>
        <strain evidence="5">No. 5 / NBRC 109023</strain>
    </source>
</reference>
<sequence length="1769" mass="198873">MSDSFSGPGNTGSSSFGSHKATDIEDVRIPTLDSKDYDSRTQNDLESHRIVSTVDSPDARFSSSLPWQKEPVSPGMELQRKRRRSLTTDNLENPFLTGHVDADRDDPDASHSVPNVKRVKTGVTVAIPERHPIPIDKSKLSKELWHHIFTFLPPGTLGILLRVNKTFNSYLISSGPDLSSTPRPNGLLRSQTPDFIWSTSRKTFIPGMPRPLIDKSELEMWRLVRGFSCQFCGKSGIEPRPSESSPWESGPGPDVVRIIWPFGIRSCGDCFSARTEKELDVMLSSLPTFLIPALPFALVTSTLHFVSSVTLRSTPLPPSAAMTKYYYKPHIDRLKLKFEDVKSLGSAAVEEWIKGLESKGKEHLADSARWEQWEANGGLRAVQEGGSLIGSRPRTTSPAKSDNIAPSSADSRQSVSSNAKWTSSERSPVASAARYGPTLPPRPFSPQVQHGHHFQPRMERSQRDLNEAKAARRAQIERRCAEMEAPLTPSVLSHMESFSAAIQIPHPFTDRDWDILKPRLLAQREAAERKEEQRLKELQHLQARSEERRQQEAHLKEAKENLDREWEDVQRPIRDRMAMYADEIINEGWRGGSAVTKEKSPKFAADVLMHVRNKFYDHIKEEDTIARASGKPVEFDPPNAPPRRKLILENMKWIFDTKVKPFTEQFQKELFICNGCDNNSKFYGFEGVIQHYAAKHTNSLSLGSVVVHWRSEWPEKPPFHPNPSAAKALFMAMGPNPGFGGHHNHPIHPDTPSVYHQSPGPYGPPPYTPYSYGHGPFKPPSPISHYYPGSPPAYGYPAPPPGFAAAPPYEQPAPPPTVFGSPYFRHAYPVYQRPDHVTSYATLPYGPQPQYTGPYQNSPRPPKRNGQFHHYNSPAHSFGLYQGQADEIARTAREVWNRTSGIKDLPNSVRAHVLIYHVITAFREQFQGDPPVALFTDCLNNHPQMKPIRSLGGLACRACIRGEVSGGFQKLESGSDARLYTLSVLLTHFQSSHGEAAKPSVIPQTGVEIVTPDWKYDMVELPDASAVVSLLQAPGVDRAKLQLVADAFPGVFPTRPASREIIYPRYQAPSSPRVRAHPDARESKRHCRGLSVSGYDNPVAGPEERRWEVPSNLSSPRRRELDLVVSRIPRGLESPVRDSVRPSKMSRDDEYYSHRASSIEPSRVPHDSVGNRLPASPLNRQIIPHGPSQGYASFRDYDDRSARHTPTSRNQELEEPDRNNHRPLKSTVSQHGHILPDSASPRLTRQREHSTIPEYRRRDSEALATPAYRQGSIRAHTPRNDPEDEKIFDKAKSEKGPLDETSSTGRLSAAERFLESFFPEQEADTYQLDDSDAQPRIEMSPGPQWRRSEMESRQYRYGPSADRPGEKNPRGTRGRNATSGGWPRRKRSPPPGSYDYEARYDSRGSRGPPPKFYNNVRSPDQTDSRQPRRTASHQDSKRPHSRFDRYEAQRQGSLRPRSKSPAIQDRAPAEVSYFDDARPQAQSRAVYQGHTSDAYYERSRVDELAYTTAQRGRYHYIEEPRSVETQYDSTVEYVPVRVAARESGDAGTYFVEQTAQASIPKDYANYDTEAARQPVCDGSVQSYHSLAQSHVLGERNADDIMALPPKFAGQKLFAAAATVQQGHHTLELYLDYVCPFSAKMFNTVYTSVRPVITDKYQSKLQVILRQQIQPWHPSSTLVHEAGAAVLKLAPEKFWEFSAALFKQQKEFFDENVVNETRNKTYERLAKIAGSVGVDESEVLKLLLISDKPGEGGSLNSGNGVTNDIKYMTK</sequence>
<feature type="region of interest" description="Disordered" evidence="2">
    <location>
        <begin position="1069"/>
        <end position="1113"/>
    </location>
</feature>
<feature type="compositionally biased region" description="Basic and acidic residues" evidence="2">
    <location>
        <begin position="20"/>
        <end position="49"/>
    </location>
</feature>
<feature type="region of interest" description="Disordered" evidence="2">
    <location>
        <begin position="1318"/>
        <end position="1466"/>
    </location>
</feature>
<feature type="region of interest" description="Disordered" evidence="2">
    <location>
        <begin position="740"/>
        <end position="760"/>
    </location>
</feature>
<dbReference type="PANTHER" id="PTHR33875:SF2">
    <property type="entry name" value="ACR183CP"/>
    <property type="match status" value="1"/>
</dbReference>
<feature type="region of interest" description="Disordered" evidence="2">
    <location>
        <begin position="1134"/>
        <end position="1284"/>
    </location>
</feature>
<dbReference type="PANTHER" id="PTHR33875">
    <property type="entry name" value="OS09G0542200 PROTEIN"/>
    <property type="match status" value="1"/>
</dbReference>
<feature type="region of interest" description="Disordered" evidence="2">
    <location>
        <begin position="381"/>
        <end position="469"/>
    </location>
</feature>
<dbReference type="InterPro" id="IPR057214">
    <property type="entry name" value="DUF7892"/>
</dbReference>